<dbReference type="STRING" id="374847.Kcr_0465"/>
<dbReference type="PANTHER" id="PTHR33937">
    <property type="entry name" value="IRON-MOLYBDENUM PROTEIN-RELATED-RELATED"/>
    <property type="match status" value="1"/>
</dbReference>
<dbReference type="HOGENOM" id="CLU_104194_0_3_2"/>
<dbReference type="AlphaFoldDB" id="B1L439"/>
<dbReference type="PhylomeDB" id="B1L439"/>
<dbReference type="Proteomes" id="UP000001686">
    <property type="component" value="Chromosome"/>
</dbReference>
<sequence length="129" mass="14727">MRRDLMRIAVPYVESRGKCILVPHFGRAPSFAIVDVEGDKYNLVEIFRNEYITREHGRGVALVNELIARGVNALLTLEIGYGAYYKVRESGIKIYYITPEDKRVITLEEAIQMFILGKVEEATGPREVH</sequence>
<protein>
    <submittedName>
        <fullName evidence="2">Dinitrogenase iron-molybdenum cofactor biosynthesis protein</fullName>
    </submittedName>
</protein>
<reference evidence="2 3" key="1">
    <citation type="journal article" date="2008" name="Proc. Natl. Acad. Sci. U.S.A.">
        <title>A korarchaeal genome reveals new insights into the evolution of the Archaea.</title>
        <authorList>
            <person name="Elkins J.G."/>
            <person name="Podar M."/>
            <person name="Graham D.E."/>
            <person name="Makarova K.S."/>
            <person name="Wolf Y."/>
            <person name="Randau L."/>
            <person name="Hedlund B.P."/>
            <person name="Brochier-Armanet C."/>
            <person name="Kunin V."/>
            <person name="Anderson I."/>
            <person name="Lapidus A."/>
            <person name="Goltsman E."/>
            <person name="Barry K."/>
            <person name="Koonin E.V."/>
            <person name="Hugenholtz P."/>
            <person name="Kyrpides N."/>
            <person name="Wanner G."/>
            <person name="Richardson P."/>
            <person name="Keller M."/>
            <person name="Stetter K.O."/>
        </authorList>
    </citation>
    <scope>NUCLEOTIDE SEQUENCE [LARGE SCALE GENOMIC DNA]</scope>
    <source>
        <strain evidence="3">OPF8</strain>
    </source>
</reference>
<proteinExistence type="predicted"/>
<accession>B1L439</accession>
<dbReference type="Gene3D" id="3.30.420.130">
    <property type="entry name" value="Dinitrogenase iron-molybdenum cofactor biosynthesis domain"/>
    <property type="match status" value="1"/>
</dbReference>
<dbReference type="CDD" id="cd00851">
    <property type="entry name" value="MTH1175"/>
    <property type="match status" value="1"/>
</dbReference>
<organism evidence="2 3">
    <name type="scientific">Korarchaeum cryptofilum (strain OPF8)</name>
    <dbReference type="NCBI Taxonomy" id="374847"/>
    <lineage>
        <taxon>Archaea</taxon>
        <taxon>Thermoproteota</taxon>
        <taxon>Candidatus Korarchaeia</taxon>
        <taxon>Candidatus Korarchaeales</taxon>
        <taxon>Candidatus Korarchaeaceae</taxon>
        <taxon>Candidatus Korarchaeum</taxon>
    </lineage>
</organism>
<dbReference type="InterPro" id="IPR033913">
    <property type="entry name" value="MTH1175_dom"/>
</dbReference>
<evidence type="ECO:0000313" key="3">
    <source>
        <dbReference type="Proteomes" id="UP000001686"/>
    </source>
</evidence>
<dbReference type="InterPro" id="IPR003731">
    <property type="entry name" value="Di-Nase_FeMo-co_biosynth"/>
</dbReference>
<dbReference type="SUPFAM" id="SSF53146">
    <property type="entry name" value="Nitrogenase accessory factor-like"/>
    <property type="match status" value="1"/>
</dbReference>
<dbReference type="eggNOG" id="arCOG02734">
    <property type="taxonomic scope" value="Archaea"/>
</dbReference>
<dbReference type="InterPro" id="IPR036105">
    <property type="entry name" value="DiNase_FeMo-co_biosyn_sf"/>
</dbReference>
<dbReference type="EnsemblBacteria" id="ACB07218">
    <property type="protein sequence ID" value="ACB07218"/>
    <property type="gene ID" value="Kcr_0465"/>
</dbReference>
<dbReference type="PANTHER" id="PTHR33937:SF2">
    <property type="entry name" value="DINITROGENASE IRON-MOLYBDENUM COFACTOR BIOSYNTHESIS DOMAIN-CONTAINING PROTEIN"/>
    <property type="match status" value="1"/>
</dbReference>
<dbReference type="InParanoid" id="B1L439"/>
<name>B1L439_KORCO</name>
<gene>
    <name evidence="2" type="ordered locus">Kcr_0465</name>
</gene>
<evidence type="ECO:0000259" key="1">
    <source>
        <dbReference type="Pfam" id="PF02579"/>
    </source>
</evidence>
<dbReference type="EMBL" id="CP000968">
    <property type="protein sequence ID" value="ACB07218.1"/>
    <property type="molecule type" value="Genomic_DNA"/>
</dbReference>
<evidence type="ECO:0000313" key="2">
    <source>
        <dbReference type="EMBL" id="ACB07218.1"/>
    </source>
</evidence>
<dbReference type="InterPro" id="IPR051840">
    <property type="entry name" value="NifX/NifY_domain"/>
</dbReference>
<dbReference type="Pfam" id="PF02579">
    <property type="entry name" value="Nitro_FeMo-Co"/>
    <property type="match status" value="1"/>
</dbReference>
<feature type="domain" description="Dinitrogenase iron-molybdenum cofactor biosynthesis" evidence="1">
    <location>
        <begin position="23"/>
        <end position="100"/>
    </location>
</feature>
<dbReference type="KEGG" id="kcr:Kcr_0465"/>
<keyword evidence="3" id="KW-1185">Reference proteome</keyword>